<dbReference type="PROSITE" id="PS50932">
    <property type="entry name" value="HTH_LACI_2"/>
    <property type="match status" value="1"/>
</dbReference>
<evidence type="ECO:0000256" key="2">
    <source>
        <dbReference type="ARBA" id="ARBA00023125"/>
    </source>
</evidence>
<dbReference type="Gene3D" id="1.10.260.40">
    <property type="entry name" value="lambda repressor-like DNA-binding domains"/>
    <property type="match status" value="1"/>
</dbReference>
<dbReference type="InterPro" id="IPR000843">
    <property type="entry name" value="HTH_LacI"/>
</dbReference>
<dbReference type="RefSeq" id="WP_245192240.1">
    <property type="nucleotide sequence ID" value="NZ_JAATJL010000001.1"/>
</dbReference>
<dbReference type="CDD" id="cd01574">
    <property type="entry name" value="PBP1_LacI"/>
    <property type="match status" value="1"/>
</dbReference>
<keyword evidence="2 5" id="KW-0238">DNA-binding</keyword>
<dbReference type="PANTHER" id="PTHR30146:SF109">
    <property type="entry name" value="HTH-TYPE TRANSCRIPTIONAL REGULATOR GALS"/>
    <property type="match status" value="1"/>
</dbReference>
<dbReference type="Pfam" id="PF13377">
    <property type="entry name" value="Peripla_BP_3"/>
    <property type="match status" value="1"/>
</dbReference>
<evidence type="ECO:0000313" key="6">
    <source>
        <dbReference type="Proteomes" id="UP000547458"/>
    </source>
</evidence>
<dbReference type="Pfam" id="PF00356">
    <property type="entry name" value="LacI"/>
    <property type="match status" value="1"/>
</dbReference>
<dbReference type="AlphaFoldDB" id="A0A846RPA8"/>
<keyword evidence="6" id="KW-1185">Reference proteome</keyword>
<organism evidence="5 6">
    <name type="scientific">Arthrobacter pigmenti</name>
    <dbReference type="NCBI Taxonomy" id="271432"/>
    <lineage>
        <taxon>Bacteria</taxon>
        <taxon>Bacillati</taxon>
        <taxon>Actinomycetota</taxon>
        <taxon>Actinomycetes</taxon>
        <taxon>Micrococcales</taxon>
        <taxon>Micrococcaceae</taxon>
        <taxon>Arthrobacter</taxon>
    </lineage>
</organism>
<sequence length="339" mass="36361">MTIETRRSPSMREVAQAAQVSAQTVSRVLSDHPHVQPDTRARVLAAANKLGYRRNNTARALVTGRSNTLGVVTLATSFYSRASLALGIEHEARRSGYTVNTSTTASLASPAIGASISRLVDQGVDGLVIAVPLIDVDEPLEQLTRRVPTVVVDGSRTSAADVVAVDQAIAARLATEHLLNLGHRTVWHLAGPSEWSDSATRVIGWKQALEDAGRDVPPELHGDWTPEAGYRNGLLLGRMPEVTAVLVASDEMAFGLIRALTELGRRVPEDVSVVGIDDIALAAYSNPPLTTVRQSFEETGRRAVAHLLRQISDPERDSAPELVQPELIVRATTCAPTST</sequence>
<protein>
    <submittedName>
        <fullName evidence="5">DNA-binding LacI/PurR family transcriptional regulator</fullName>
    </submittedName>
</protein>
<reference evidence="5 6" key="1">
    <citation type="submission" date="2020-03" db="EMBL/GenBank/DDBJ databases">
        <title>Sequencing the genomes of 1000 actinobacteria strains.</title>
        <authorList>
            <person name="Klenk H.-P."/>
        </authorList>
    </citation>
    <scope>NUCLEOTIDE SEQUENCE [LARGE SCALE GENOMIC DNA]</scope>
    <source>
        <strain evidence="5 6">DSM 16403</strain>
    </source>
</reference>
<dbReference type="Gene3D" id="3.40.50.2300">
    <property type="match status" value="2"/>
</dbReference>
<dbReference type="InterPro" id="IPR028082">
    <property type="entry name" value="Peripla_BP_I"/>
</dbReference>
<dbReference type="GO" id="GO:0003700">
    <property type="term" value="F:DNA-binding transcription factor activity"/>
    <property type="evidence" value="ECO:0007669"/>
    <property type="project" value="TreeGrafter"/>
</dbReference>
<dbReference type="SUPFAM" id="SSF47413">
    <property type="entry name" value="lambda repressor-like DNA-binding domains"/>
    <property type="match status" value="1"/>
</dbReference>
<dbReference type="SUPFAM" id="SSF53822">
    <property type="entry name" value="Periplasmic binding protein-like I"/>
    <property type="match status" value="1"/>
</dbReference>
<dbReference type="CDD" id="cd01392">
    <property type="entry name" value="HTH_LacI"/>
    <property type="match status" value="1"/>
</dbReference>
<evidence type="ECO:0000256" key="1">
    <source>
        <dbReference type="ARBA" id="ARBA00023015"/>
    </source>
</evidence>
<dbReference type="PROSITE" id="PS00356">
    <property type="entry name" value="HTH_LACI_1"/>
    <property type="match status" value="1"/>
</dbReference>
<dbReference type="InterPro" id="IPR010982">
    <property type="entry name" value="Lambda_DNA-bd_dom_sf"/>
</dbReference>
<feature type="domain" description="HTH lacI-type" evidence="4">
    <location>
        <begin position="9"/>
        <end position="63"/>
    </location>
</feature>
<dbReference type="EMBL" id="JAATJL010000001">
    <property type="protein sequence ID" value="NJC21605.1"/>
    <property type="molecule type" value="Genomic_DNA"/>
</dbReference>
<dbReference type="Proteomes" id="UP000547458">
    <property type="component" value="Unassembled WGS sequence"/>
</dbReference>
<name>A0A846RPA8_9MICC</name>
<dbReference type="SMART" id="SM00354">
    <property type="entry name" value="HTH_LACI"/>
    <property type="match status" value="1"/>
</dbReference>
<keyword evidence="1" id="KW-0805">Transcription regulation</keyword>
<proteinExistence type="predicted"/>
<dbReference type="PANTHER" id="PTHR30146">
    <property type="entry name" value="LACI-RELATED TRANSCRIPTIONAL REPRESSOR"/>
    <property type="match status" value="1"/>
</dbReference>
<evidence type="ECO:0000256" key="3">
    <source>
        <dbReference type="ARBA" id="ARBA00023163"/>
    </source>
</evidence>
<evidence type="ECO:0000259" key="4">
    <source>
        <dbReference type="PROSITE" id="PS50932"/>
    </source>
</evidence>
<evidence type="ECO:0000313" key="5">
    <source>
        <dbReference type="EMBL" id="NJC21605.1"/>
    </source>
</evidence>
<gene>
    <name evidence="5" type="ORF">BJ994_000681</name>
</gene>
<comment type="caution">
    <text evidence="5">The sequence shown here is derived from an EMBL/GenBank/DDBJ whole genome shotgun (WGS) entry which is preliminary data.</text>
</comment>
<keyword evidence="3" id="KW-0804">Transcription</keyword>
<accession>A0A846RPA8</accession>
<dbReference type="InterPro" id="IPR046335">
    <property type="entry name" value="LacI/GalR-like_sensor"/>
</dbReference>
<dbReference type="GO" id="GO:0000976">
    <property type="term" value="F:transcription cis-regulatory region binding"/>
    <property type="evidence" value="ECO:0007669"/>
    <property type="project" value="TreeGrafter"/>
</dbReference>